<dbReference type="PANTHER" id="PTHR30055">
    <property type="entry name" value="HTH-TYPE TRANSCRIPTIONAL REGULATOR RUTR"/>
    <property type="match status" value="1"/>
</dbReference>
<evidence type="ECO:0000259" key="5">
    <source>
        <dbReference type="PROSITE" id="PS50977"/>
    </source>
</evidence>
<dbReference type="SUPFAM" id="SSF46689">
    <property type="entry name" value="Homeodomain-like"/>
    <property type="match status" value="1"/>
</dbReference>
<protein>
    <submittedName>
        <fullName evidence="6">TetR family transcriptional regulator</fullName>
    </submittedName>
</protein>
<dbReference type="RefSeq" id="WP_344667290.1">
    <property type="nucleotide sequence ID" value="NZ_BAAAQN010000023.1"/>
</dbReference>
<keyword evidence="3" id="KW-0804">Transcription</keyword>
<evidence type="ECO:0000256" key="1">
    <source>
        <dbReference type="ARBA" id="ARBA00023015"/>
    </source>
</evidence>
<organism evidence="6 7">
    <name type="scientific">Catenulispora yoronensis</name>
    <dbReference type="NCBI Taxonomy" id="450799"/>
    <lineage>
        <taxon>Bacteria</taxon>
        <taxon>Bacillati</taxon>
        <taxon>Actinomycetota</taxon>
        <taxon>Actinomycetes</taxon>
        <taxon>Catenulisporales</taxon>
        <taxon>Catenulisporaceae</taxon>
        <taxon>Catenulispora</taxon>
    </lineage>
</organism>
<dbReference type="EMBL" id="BAAAQN010000023">
    <property type="protein sequence ID" value="GAA2036396.1"/>
    <property type="molecule type" value="Genomic_DNA"/>
</dbReference>
<dbReference type="Pfam" id="PF00440">
    <property type="entry name" value="TetR_N"/>
    <property type="match status" value="1"/>
</dbReference>
<gene>
    <name evidence="6" type="ORF">GCM10009839_41630</name>
</gene>
<dbReference type="InterPro" id="IPR001647">
    <property type="entry name" value="HTH_TetR"/>
</dbReference>
<dbReference type="PRINTS" id="PR00455">
    <property type="entry name" value="HTHTETR"/>
</dbReference>
<sequence>MTEAPGLRERKRQRTHEAIQDAATRLFLESGFRAVGVDQIAAAAEVSKRTLFKYFPSKEDLVVGSFADHADEPARMVLARTAGTSPLDALREYFLEGLAQRDPITGLDDRPESLAFIAMVLETPSLQAKVLLYQANAEEALADALRQVEGDVETDTARLAACQIYAMLRALAEDNRRHLTEGLSAEQRYPDAVRSAERAFELLNGGLGELYG</sequence>
<feature type="DNA-binding region" description="H-T-H motif" evidence="4">
    <location>
        <begin position="36"/>
        <end position="55"/>
    </location>
</feature>
<dbReference type="InterPro" id="IPR009057">
    <property type="entry name" value="Homeodomain-like_sf"/>
</dbReference>
<evidence type="ECO:0000313" key="7">
    <source>
        <dbReference type="Proteomes" id="UP001500751"/>
    </source>
</evidence>
<evidence type="ECO:0000256" key="3">
    <source>
        <dbReference type="ARBA" id="ARBA00023163"/>
    </source>
</evidence>
<dbReference type="PROSITE" id="PS50977">
    <property type="entry name" value="HTH_TETR_2"/>
    <property type="match status" value="1"/>
</dbReference>
<dbReference type="InterPro" id="IPR050109">
    <property type="entry name" value="HTH-type_TetR-like_transc_reg"/>
</dbReference>
<evidence type="ECO:0000256" key="4">
    <source>
        <dbReference type="PROSITE-ProRule" id="PRU00335"/>
    </source>
</evidence>
<comment type="caution">
    <text evidence="6">The sequence shown here is derived from an EMBL/GenBank/DDBJ whole genome shotgun (WGS) entry which is preliminary data.</text>
</comment>
<dbReference type="Gene3D" id="1.10.357.10">
    <property type="entry name" value="Tetracycline Repressor, domain 2"/>
    <property type="match status" value="1"/>
</dbReference>
<name>A0ABN2UIE3_9ACTN</name>
<dbReference type="PANTHER" id="PTHR30055:SF234">
    <property type="entry name" value="HTH-TYPE TRANSCRIPTIONAL REGULATOR BETI"/>
    <property type="match status" value="1"/>
</dbReference>
<accession>A0ABN2UIE3</accession>
<evidence type="ECO:0000313" key="6">
    <source>
        <dbReference type="EMBL" id="GAA2036396.1"/>
    </source>
</evidence>
<dbReference type="Proteomes" id="UP001500751">
    <property type="component" value="Unassembled WGS sequence"/>
</dbReference>
<feature type="domain" description="HTH tetR-type" evidence="5">
    <location>
        <begin position="13"/>
        <end position="73"/>
    </location>
</feature>
<reference evidence="6 7" key="1">
    <citation type="journal article" date="2019" name="Int. J. Syst. Evol. Microbiol.">
        <title>The Global Catalogue of Microorganisms (GCM) 10K type strain sequencing project: providing services to taxonomists for standard genome sequencing and annotation.</title>
        <authorList>
            <consortium name="The Broad Institute Genomics Platform"/>
            <consortium name="The Broad Institute Genome Sequencing Center for Infectious Disease"/>
            <person name="Wu L."/>
            <person name="Ma J."/>
        </authorList>
    </citation>
    <scope>NUCLEOTIDE SEQUENCE [LARGE SCALE GENOMIC DNA]</scope>
    <source>
        <strain evidence="6 7">JCM 16014</strain>
    </source>
</reference>
<evidence type="ECO:0000256" key="2">
    <source>
        <dbReference type="ARBA" id="ARBA00023125"/>
    </source>
</evidence>
<keyword evidence="1" id="KW-0805">Transcription regulation</keyword>
<proteinExistence type="predicted"/>
<keyword evidence="2 4" id="KW-0238">DNA-binding</keyword>
<keyword evidence="7" id="KW-1185">Reference proteome</keyword>